<comment type="caution">
    <text evidence="5">The sequence shown here is derived from an EMBL/GenBank/DDBJ whole genome shotgun (WGS) entry which is preliminary data.</text>
</comment>
<dbReference type="EMBL" id="BAAARV010000147">
    <property type="protein sequence ID" value="GAA2396888.1"/>
    <property type="molecule type" value="Genomic_DNA"/>
</dbReference>
<dbReference type="Gene3D" id="3.20.20.60">
    <property type="entry name" value="Phosphoenolpyruvate-binding domains"/>
    <property type="match status" value="1"/>
</dbReference>
<dbReference type="InterPro" id="IPR015813">
    <property type="entry name" value="Pyrv/PenolPyrv_kinase-like_dom"/>
</dbReference>
<evidence type="ECO:0000256" key="2">
    <source>
        <dbReference type="ARBA" id="ARBA00022723"/>
    </source>
</evidence>
<evidence type="ECO:0000256" key="1">
    <source>
        <dbReference type="ARBA" id="ARBA00005568"/>
    </source>
</evidence>
<dbReference type="SUPFAM" id="SSF51621">
    <property type="entry name" value="Phosphoenolpyruvate/pyruvate domain"/>
    <property type="match status" value="1"/>
</dbReference>
<evidence type="ECO:0000256" key="3">
    <source>
        <dbReference type="ARBA" id="ARBA00023239"/>
    </source>
</evidence>
<keyword evidence="3 5" id="KW-0456">Lyase</keyword>
<evidence type="ECO:0000313" key="6">
    <source>
        <dbReference type="Proteomes" id="UP001501444"/>
    </source>
</evidence>
<dbReference type="InterPro" id="IPR005000">
    <property type="entry name" value="Aldolase/citrate-lyase_domain"/>
</dbReference>
<dbReference type="Proteomes" id="UP001501444">
    <property type="component" value="Unassembled WGS sequence"/>
</dbReference>
<dbReference type="InterPro" id="IPR050251">
    <property type="entry name" value="HpcH-HpaI_aldolase"/>
</dbReference>
<gene>
    <name evidence="5" type="ORF">GCM10010170_113120</name>
</gene>
<dbReference type="PANTHER" id="PTHR30502">
    <property type="entry name" value="2-KETO-3-DEOXY-L-RHAMNONATE ALDOLASE"/>
    <property type="match status" value="1"/>
</dbReference>
<reference evidence="6" key="1">
    <citation type="journal article" date="2019" name="Int. J. Syst. Evol. Microbiol.">
        <title>The Global Catalogue of Microorganisms (GCM) 10K type strain sequencing project: providing services to taxonomists for standard genome sequencing and annotation.</title>
        <authorList>
            <consortium name="The Broad Institute Genomics Platform"/>
            <consortium name="The Broad Institute Genome Sequencing Center for Infectious Disease"/>
            <person name="Wu L."/>
            <person name="Ma J."/>
        </authorList>
    </citation>
    <scope>NUCLEOTIDE SEQUENCE [LARGE SCALE GENOMIC DNA]</scope>
    <source>
        <strain evidence="6">JCM 3272</strain>
    </source>
</reference>
<keyword evidence="2" id="KW-0479">Metal-binding</keyword>
<dbReference type="Pfam" id="PF03328">
    <property type="entry name" value="HpcH_HpaI"/>
    <property type="match status" value="1"/>
</dbReference>
<accession>A0ABP5VBD0</accession>
<keyword evidence="6" id="KW-1185">Reference proteome</keyword>
<evidence type="ECO:0000313" key="5">
    <source>
        <dbReference type="EMBL" id="GAA2396888.1"/>
    </source>
</evidence>
<evidence type="ECO:0000259" key="4">
    <source>
        <dbReference type="Pfam" id="PF03328"/>
    </source>
</evidence>
<dbReference type="PANTHER" id="PTHR30502:SF0">
    <property type="entry name" value="PHOSPHOENOLPYRUVATE CARBOXYLASE FAMILY PROTEIN"/>
    <property type="match status" value="1"/>
</dbReference>
<feature type="domain" description="HpcH/HpaI aldolase/citrate lyase" evidence="4">
    <location>
        <begin position="23"/>
        <end position="240"/>
    </location>
</feature>
<name>A0ABP5VBD0_9ACTN</name>
<proteinExistence type="inferred from homology"/>
<dbReference type="GO" id="GO:0016829">
    <property type="term" value="F:lyase activity"/>
    <property type="evidence" value="ECO:0007669"/>
    <property type="project" value="UniProtKB-KW"/>
</dbReference>
<organism evidence="5 6">
    <name type="scientific">Dactylosporangium salmoneum</name>
    <dbReference type="NCBI Taxonomy" id="53361"/>
    <lineage>
        <taxon>Bacteria</taxon>
        <taxon>Bacillati</taxon>
        <taxon>Actinomycetota</taxon>
        <taxon>Actinomycetes</taxon>
        <taxon>Micromonosporales</taxon>
        <taxon>Micromonosporaceae</taxon>
        <taxon>Dactylosporangium</taxon>
    </lineage>
</organism>
<comment type="similarity">
    <text evidence="1">Belongs to the HpcH/HpaI aldolase family.</text>
</comment>
<sequence>MSSVHGRRRALRAELAAGHRLVGTFVKLANADVIEMAAAAGFGFVVVDLEHSTLAEADAIGLVRHADVCGIPALVRVPAVEPPLIARLLENGAVGIQLSMLRTVEQARRLVAATRFAPSGERSVSLANRMAGFGATSLRAFLQAEAEAPPMLVGQIETSIVEPWPDVLHGMDVAFIGTTDLSVNLGLPSNGELSAQVERVASGAGAAGVAFGGWSASVDAASALGLAGAGYLIVGSDLQILAAGLRAAISPGHGN</sequence>
<protein>
    <submittedName>
        <fullName evidence="5">HpcH/HpaI aldolase/citrate lyase family protein</fullName>
    </submittedName>
</protein>
<dbReference type="InterPro" id="IPR040442">
    <property type="entry name" value="Pyrv_kinase-like_dom_sf"/>
</dbReference>